<gene>
    <name evidence="1" type="ORF">A2803_01500</name>
</gene>
<name>A0A1F7YZJ5_9BACT</name>
<protein>
    <submittedName>
        <fullName evidence="1">Uncharacterized protein</fullName>
    </submittedName>
</protein>
<dbReference type="AlphaFoldDB" id="A0A1F7YZJ5"/>
<evidence type="ECO:0000313" key="1">
    <source>
        <dbReference type="EMBL" id="OGM32711.1"/>
    </source>
</evidence>
<proteinExistence type="predicted"/>
<dbReference type="EMBL" id="MGGP01000013">
    <property type="protein sequence ID" value="OGM32711.1"/>
    <property type="molecule type" value="Genomic_DNA"/>
</dbReference>
<organism evidence="1 2">
    <name type="scientific">Candidatus Woesebacteria bacterium RIFCSPHIGHO2_01_FULL_44_21</name>
    <dbReference type="NCBI Taxonomy" id="1802503"/>
    <lineage>
        <taxon>Bacteria</taxon>
        <taxon>Candidatus Woeseibacteriota</taxon>
    </lineage>
</organism>
<reference evidence="1 2" key="1">
    <citation type="journal article" date="2016" name="Nat. Commun.">
        <title>Thousands of microbial genomes shed light on interconnected biogeochemical processes in an aquifer system.</title>
        <authorList>
            <person name="Anantharaman K."/>
            <person name="Brown C.T."/>
            <person name="Hug L.A."/>
            <person name="Sharon I."/>
            <person name="Castelle C.J."/>
            <person name="Probst A.J."/>
            <person name="Thomas B.C."/>
            <person name="Singh A."/>
            <person name="Wilkins M.J."/>
            <person name="Karaoz U."/>
            <person name="Brodie E.L."/>
            <person name="Williams K.H."/>
            <person name="Hubbard S.S."/>
            <person name="Banfield J.F."/>
        </authorList>
    </citation>
    <scope>NUCLEOTIDE SEQUENCE [LARGE SCALE GENOMIC DNA]</scope>
</reference>
<dbReference type="Proteomes" id="UP000178870">
    <property type="component" value="Unassembled WGS sequence"/>
</dbReference>
<sequence length="77" mass="8710">MSIQTTQVKITLPDELYLLLKSKAQKYGLPLASYVKNLVLNDVKDVDIPVFKMSKQREKIALKALNDYKKGKTTPVS</sequence>
<accession>A0A1F7YZJ5</accession>
<evidence type="ECO:0000313" key="2">
    <source>
        <dbReference type="Proteomes" id="UP000178870"/>
    </source>
</evidence>
<comment type="caution">
    <text evidence="1">The sequence shown here is derived from an EMBL/GenBank/DDBJ whole genome shotgun (WGS) entry which is preliminary data.</text>
</comment>